<dbReference type="PANTHER" id="PTHR43742">
    <property type="entry name" value="TRIMETHYLAMINE-N-OXIDE REDUCTASE"/>
    <property type="match status" value="1"/>
</dbReference>
<accession>A0A1H4A2V7</accession>
<evidence type="ECO:0000256" key="7">
    <source>
        <dbReference type="ARBA" id="ARBA00023004"/>
    </source>
</evidence>
<keyword evidence="7" id="KW-0408">Iron</keyword>
<evidence type="ECO:0000256" key="5">
    <source>
        <dbReference type="ARBA" id="ARBA00022729"/>
    </source>
</evidence>
<dbReference type="InterPro" id="IPR006963">
    <property type="entry name" value="Mopterin_OxRdtase_4Fe-4S_dom"/>
</dbReference>
<dbReference type="Gene3D" id="2.40.40.20">
    <property type="match status" value="1"/>
</dbReference>
<keyword evidence="6" id="KW-0560">Oxidoreductase</keyword>
<dbReference type="InterPro" id="IPR006656">
    <property type="entry name" value="Mopterin_OxRdtase"/>
</dbReference>
<dbReference type="OrthoDB" id="9810782at2"/>
<evidence type="ECO:0000259" key="9">
    <source>
        <dbReference type="PROSITE" id="PS51669"/>
    </source>
</evidence>
<dbReference type="InterPro" id="IPR009010">
    <property type="entry name" value="Asp_de-COase-like_dom_sf"/>
</dbReference>
<sequence length="903" mass="102213">MAKETIYSHCRACHLNCPASYDVEDGEIKDIHAIPFEEGGTGNLCLRAVAGLQLLNSPTRVKYPMKRVGKRGEGKWERVSWEQAIDEIGHKVVEMSEKYGPETFVFPGRTGRQDMGWIAHKLARTIGTPNNYYGPIQVCLLPQMHHAVTYGNMLNLPYFSGPDTKLRVAINNASEYAHPLFGALQKMGEDASDYPIIALDPVGGILPSRATEWLPIRPGTDLAFCMCIIRHLIETNQFESDFVKQWTNAPFLVREDTGSLLMESDVVKGGSPRRYMFWDAKSDSLKWWDAEEIQWQGGKSGKAHYEQCEENFRNTISSTEHSPAVMPDSLDPALRGTYEVKVGRNGCQTVKCSPALELCAQNCAEWTFEKTSEVTWTPVDRLERAAELIATIRPVDFFEGGQYMSTNASQYFNAAQIIKMLTGSIDVSQGTGFAQFYPVTAQAFPGEFDISYANGLPTEMKRKRLGYWEHRIGCGFAFEQIGKWHPMQPENADATLNFPDIGCVLDAAETGRPYPVHGMFSISSNWLMHDPSTARWLRLLKDEEKIQLHVVTDFVMTPTAELADYVLPAQTWFERNYLEFSVTGMAPFKNAFSRVVEPIGEAKHDYDICAMIAHKLEEIKPGYNSNQLLNPANAVFWGGKVGKLWENNTIDEERDRWCRAYTEGNKSWKQCLEEHKVSLPESSLSNIFERYRVSGKFPTDTGKANFFSTLHEMAGYPPLPVYTEPAESPLSRPDLAKEYPLVLSTGKRQAGFFHSEFRQLPYIREVNPVPEIFINAETAKEYGVKHGDWVWLESSPCGGRAPHNKVMGQVSLRFMVLPGLVSYSQHGWWRPEKSAEEEYHGGLEWNAENVLETVNRSPETGTAGLRSQLCKIYKCSEEDIKKYQPMITREQMENLMPQTKEEV</sequence>
<dbReference type="EMBL" id="FNQN01000004">
    <property type="protein sequence ID" value="SEA30345.1"/>
    <property type="molecule type" value="Genomic_DNA"/>
</dbReference>
<keyword evidence="11" id="KW-1185">Reference proteome</keyword>
<dbReference type="InterPro" id="IPR050612">
    <property type="entry name" value="Prok_Mopterin_Oxidored"/>
</dbReference>
<dbReference type="GO" id="GO:0018818">
    <property type="term" value="F:acetylene hydratase activity"/>
    <property type="evidence" value="ECO:0007669"/>
    <property type="project" value="InterPro"/>
</dbReference>
<reference evidence="10 11" key="1">
    <citation type="submission" date="2016-10" db="EMBL/GenBank/DDBJ databases">
        <authorList>
            <person name="de Groot N.N."/>
        </authorList>
    </citation>
    <scope>NUCLEOTIDE SEQUENCE [LARGE SCALE GENOMIC DNA]</scope>
    <source>
        <strain evidence="10 11">DSM 7343</strain>
    </source>
</reference>
<feature type="domain" description="4Fe-4S Mo/W bis-MGD-type" evidence="9">
    <location>
        <begin position="2"/>
        <end position="59"/>
    </location>
</feature>
<evidence type="ECO:0000313" key="11">
    <source>
        <dbReference type="Proteomes" id="UP000199409"/>
    </source>
</evidence>
<evidence type="ECO:0000256" key="6">
    <source>
        <dbReference type="ARBA" id="ARBA00023002"/>
    </source>
</evidence>
<protein>
    <submittedName>
        <fullName evidence="10">Molydopterin dinucleotide binding domain-containing protein</fullName>
    </submittedName>
</protein>
<dbReference type="PANTHER" id="PTHR43742:SF9">
    <property type="entry name" value="TETRATHIONATE REDUCTASE SUBUNIT A"/>
    <property type="match status" value="1"/>
</dbReference>
<name>A0A1H4A2V7_9BACT</name>
<keyword evidence="8" id="KW-0411">Iron-sulfur</keyword>
<proteinExistence type="inferred from homology"/>
<evidence type="ECO:0000256" key="8">
    <source>
        <dbReference type="ARBA" id="ARBA00023014"/>
    </source>
</evidence>
<evidence type="ECO:0000256" key="2">
    <source>
        <dbReference type="ARBA" id="ARBA00022485"/>
    </source>
</evidence>
<dbReference type="InterPro" id="IPR006657">
    <property type="entry name" value="MoPterin_dinucl-bd_dom"/>
</dbReference>
<keyword evidence="4" id="KW-0479">Metal-binding</keyword>
<dbReference type="Pfam" id="PF00384">
    <property type="entry name" value="Molybdopterin"/>
    <property type="match status" value="1"/>
</dbReference>
<keyword evidence="5" id="KW-0732">Signal</keyword>
<dbReference type="SUPFAM" id="SSF50692">
    <property type="entry name" value="ADC-like"/>
    <property type="match status" value="1"/>
</dbReference>
<organism evidence="10 11">
    <name type="scientific">Desulfuromusa kysingii</name>
    <dbReference type="NCBI Taxonomy" id="37625"/>
    <lineage>
        <taxon>Bacteria</taxon>
        <taxon>Pseudomonadati</taxon>
        <taxon>Thermodesulfobacteriota</taxon>
        <taxon>Desulfuromonadia</taxon>
        <taxon>Desulfuromonadales</taxon>
        <taxon>Geopsychrobacteraceae</taxon>
        <taxon>Desulfuromusa</taxon>
    </lineage>
</organism>
<dbReference type="Pfam" id="PF01568">
    <property type="entry name" value="Molydop_binding"/>
    <property type="match status" value="1"/>
</dbReference>
<evidence type="ECO:0000256" key="3">
    <source>
        <dbReference type="ARBA" id="ARBA00022505"/>
    </source>
</evidence>
<dbReference type="RefSeq" id="WP_092346968.1">
    <property type="nucleotide sequence ID" value="NZ_FNQN01000004.1"/>
</dbReference>
<dbReference type="GO" id="GO:0043546">
    <property type="term" value="F:molybdopterin cofactor binding"/>
    <property type="evidence" value="ECO:0007669"/>
    <property type="project" value="InterPro"/>
</dbReference>
<dbReference type="GO" id="GO:0016491">
    <property type="term" value="F:oxidoreductase activity"/>
    <property type="evidence" value="ECO:0007669"/>
    <property type="project" value="UniProtKB-KW"/>
</dbReference>
<evidence type="ECO:0000256" key="1">
    <source>
        <dbReference type="ARBA" id="ARBA00010312"/>
    </source>
</evidence>
<dbReference type="Gene3D" id="3.40.228.10">
    <property type="entry name" value="Dimethylsulfoxide Reductase, domain 2"/>
    <property type="match status" value="2"/>
</dbReference>
<evidence type="ECO:0000313" key="10">
    <source>
        <dbReference type="EMBL" id="SEA30345.1"/>
    </source>
</evidence>
<dbReference type="SUPFAM" id="SSF53706">
    <property type="entry name" value="Formate dehydrogenase/DMSO reductase, domains 1-3"/>
    <property type="match status" value="1"/>
</dbReference>
<dbReference type="Gene3D" id="3.40.50.740">
    <property type="match status" value="2"/>
</dbReference>
<keyword evidence="3" id="KW-0500">Molybdenum</keyword>
<dbReference type="GO" id="GO:0051539">
    <property type="term" value="F:4 iron, 4 sulfur cluster binding"/>
    <property type="evidence" value="ECO:0007669"/>
    <property type="project" value="UniProtKB-KW"/>
</dbReference>
<evidence type="ECO:0000256" key="4">
    <source>
        <dbReference type="ARBA" id="ARBA00022723"/>
    </source>
</evidence>
<dbReference type="STRING" id="37625.SAMN05660420_01781"/>
<dbReference type="CDD" id="cd02781">
    <property type="entry name" value="MopB_CT_Acetylene-hydratase"/>
    <property type="match status" value="1"/>
</dbReference>
<dbReference type="InterPro" id="IPR037949">
    <property type="entry name" value="MopB_CT_Acetylene-hydratase"/>
</dbReference>
<dbReference type="PROSITE" id="PS51669">
    <property type="entry name" value="4FE4S_MOW_BIS_MGD"/>
    <property type="match status" value="1"/>
</dbReference>
<dbReference type="Gene3D" id="2.20.25.90">
    <property type="entry name" value="ADC-like domains"/>
    <property type="match status" value="1"/>
</dbReference>
<dbReference type="Proteomes" id="UP000199409">
    <property type="component" value="Unassembled WGS sequence"/>
</dbReference>
<dbReference type="GO" id="GO:0046872">
    <property type="term" value="F:metal ion binding"/>
    <property type="evidence" value="ECO:0007669"/>
    <property type="project" value="UniProtKB-KW"/>
</dbReference>
<comment type="similarity">
    <text evidence="1">Belongs to the prokaryotic molybdopterin-containing oxidoreductase family.</text>
</comment>
<keyword evidence="2" id="KW-0004">4Fe-4S</keyword>
<gene>
    <name evidence="10" type="ORF">SAMN05660420_01781</name>
</gene>
<dbReference type="AlphaFoldDB" id="A0A1H4A2V7"/>